<dbReference type="Proteomes" id="UP000789901">
    <property type="component" value="Unassembled WGS sequence"/>
</dbReference>
<keyword evidence="3" id="KW-1185">Reference proteome</keyword>
<reference evidence="2 3" key="1">
    <citation type="submission" date="2021-06" db="EMBL/GenBank/DDBJ databases">
        <authorList>
            <person name="Kallberg Y."/>
            <person name="Tangrot J."/>
            <person name="Rosling A."/>
        </authorList>
    </citation>
    <scope>NUCLEOTIDE SEQUENCE [LARGE SCALE GENOMIC DNA]</scope>
    <source>
        <strain evidence="2 3">120-4 pot B 10/14</strain>
    </source>
</reference>
<organism evidence="2 3">
    <name type="scientific">Gigaspora margarita</name>
    <dbReference type="NCBI Taxonomy" id="4874"/>
    <lineage>
        <taxon>Eukaryota</taxon>
        <taxon>Fungi</taxon>
        <taxon>Fungi incertae sedis</taxon>
        <taxon>Mucoromycota</taxon>
        <taxon>Glomeromycotina</taxon>
        <taxon>Glomeromycetes</taxon>
        <taxon>Diversisporales</taxon>
        <taxon>Gigasporaceae</taxon>
        <taxon>Gigaspora</taxon>
    </lineage>
</organism>
<gene>
    <name evidence="2" type="ORF">GMARGA_LOCUS17140</name>
</gene>
<accession>A0ABN7VD58</accession>
<dbReference type="EMBL" id="CAJVQB010012796">
    <property type="protein sequence ID" value="CAG8758012.1"/>
    <property type="molecule type" value="Genomic_DNA"/>
</dbReference>
<feature type="coiled-coil region" evidence="1">
    <location>
        <begin position="135"/>
        <end position="165"/>
    </location>
</feature>
<comment type="caution">
    <text evidence="2">The sequence shown here is derived from an EMBL/GenBank/DDBJ whole genome shotgun (WGS) entry which is preliminary data.</text>
</comment>
<sequence>MNQSGSETISSTKKISDTDLENLKKRLQDASITLKFACLSLRSCYVANASSVEEFVRLRKRIKDHAKVYSEKVLPFANLVIQNIQTLIEPYMLLTFEDFKESIQYLAAETDREYALSVYTKELHIKILESFKGEQKAIDTILEKLEDAAQKYKKQTAQLQECVNSKYSWAIDLALIPGVNLIAKPLLIDSADKDLIKAIANDEESKLAVSAAYIIKNVFSTSITNFVNDLTEIAEFFLVLKNELSILDKSSDDQSKELHYNKFQKIAKEIIQGCKAYIAIIPSCITDLQAIPDDFDKNYVEQWLSETKAHDSQSTSFLERGKLLLAGNKRALKLLESSKKR</sequence>
<keyword evidence="1" id="KW-0175">Coiled coil</keyword>
<protein>
    <submittedName>
        <fullName evidence="2">4729_t:CDS:1</fullName>
    </submittedName>
</protein>
<proteinExistence type="predicted"/>
<name>A0ABN7VD58_GIGMA</name>
<evidence type="ECO:0000256" key="1">
    <source>
        <dbReference type="SAM" id="Coils"/>
    </source>
</evidence>
<evidence type="ECO:0000313" key="3">
    <source>
        <dbReference type="Proteomes" id="UP000789901"/>
    </source>
</evidence>
<evidence type="ECO:0000313" key="2">
    <source>
        <dbReference type="EMBL" id="CAG8758012.1"/>
    </source>
</evidence>